<dbReference type="AlphaFoldDB" id="A0A9P5XZD2"/>
<organism evidence="2 3">
    <name type="scientific">Collybia nuda</name>
    <dbReference type="NCBI Taxonomy" id="64659"/>
    <lineage>
        <taxon>Eukaryota</taxon>
        <taxon>Fungi</taxon>
        <taxon>Dikarya</taxon>
        <taxon>Basidiomycota</taxon>
        <taxon>Agaricomycotina</taxon>
        <taxon>Agaricomycetes</taxon>
        <taxon>Agaricomycetidae</taxon>
        <taxon>Agaricales</taxon>
        <taxon>Tricholomatineae</taxon>
        <taxon>Clitocybaceae</taxon>
        <taxon>Collybia</taxon>
    </lineage>
</organism>
<dbReference type="EMBL" id="MU150339">
    <property type="protein sequence ID" value="KAF9458486.1"/>
    <property type="molecule type" value="Genomic_DNA"/>
</dbReference>
<reference evidence="2" key="1">
    <citation type="submission" date="2020-11" db="EMBL/GenBank/DDBJ databases">
        <authorList>
            <consortium name="DOE Joint Genome Institute"/>
            <person name="Ahrendt S."/>
            <person name="Riley R."/>
            <person name="Andreopoulos W."/>
            <person name="Labutti K."/>
            <person name="Pangilinan J."/>
            <person name="Ruiz-Duenas F.J."/>
            <person name="Barrasa J.M."/>
            <person name="Sanchez-Garcia M."/>
            <person name="Camarero S."/>
            <person name="Miyauchi S."/>
            <person name="Serrano A."/>
            <person name="Linde D."/>
            <person name="Babiker R."/>
            <person name="Drula E."/>
            <person name="Ayuso-Fernandez I."/>
            <person name="Pacheco R."/>
            <person name="Padilla G."/>
            <person name="Ferreira P."/>
            <person name="Barriuso J."/>
            <person name="Kellner H."/>
            <person name="Castanera R."/>
            <person name="Alfaro M."/>
            <person name="Ramirez L."/>
            <person name="Pisabarro A.G."/>
            <person name="Kuo A."/>
            <person name="Tritt A."/>
            <person name="Lipzen A."/>
            <person name="He G."/>
            <person name="Yan M."/>
            <person name="Ng V."/>
            <person name="Cullen D."/>
            <person name="Martin F."/>
            <person name="Rosso M.-N."/>
            <person name="Henrissat B."/>
            <person name="Hibbett D."/>
            <person name="Martinez A.T."/>
            <person name="Grigoriev I.V."/>
        </authorList>
    </citation>
    <scope>NUCLEOTIDE SEQUENCE</scope>
    <source>
        <strain evidence="2">CBS 247.69</strain>
    </source>
</reference>
<feature type="non-terminal residue" evidence="2">
    <location>
        <position position="1"/>
    </location>
</feature>
<name>A0A9P5XZD2_9AGAR</name>
<keyword evidence="3" id="KW-1185">Reference proteome</keyword>
<proteinExistence type="predicted"/>
<protein>
    <submittedName>
        <fullName evidence="2">CHAT domain-containing protein</fullName>
    </submittedName>
</protein>
<accession>A0A9P5XZD2</accession>
<evidence type="ECO:0000313" key="3">
    <source>
        <dbReference type="Proteomes" id="UP000807353"/>
    </source>
</evidence>
<evidence type="ECO:0000259" key="1">
    <source>
        <dbReference type="Pfam" id="PF12770"/>
    </source>
</evidence>
<dbReference type="InterPro" id="IPR024983">
    <property type="entry name" value="CHAT_dom"/>
</dbReference>
<comment type="caution">
    <text evidence="2">The sequence shown here is derived from an EMBL/GenBank/DDBJ whole genome shotgun (WGS) entry which is preliminary data.</text>
</comment>
<dbReference type="OrthoDB" id="9991317at2759"/>
<feature type="domain" description="CHAT" evidence="1">
    <location>
        <begin position="640"/>
        <end position="928"/>
    </location>
</feature>
<sequence>MPDGSTQVDLADPERYLSTGDNPHISGNELLANTPDSKIQVNLAPFTNGEIQGSTVWFENRASNDRDVSIQTNLNINPNLDSFITNLRKAVEETSNKPQSAIIKDLEELANALTRRYRLLDRVEDLREKIQIYQRIITLPCPPGITRSLTIRNLSITIEILSKRVGKIADISGLDACIGFQREEVQAVLAALELPNQQLNRNGTNPRHRTLLLVTTDLADSLMLQYTHSGNVAALEEAAKHLRHSLSVEDNDVAFFPLANVLNELANRTHDLVLRDEAILYYQKASEHPSSQRHSFLDHLASALQMRFRETASPDDAIKALQTHLEALGLQSLKKIQRYHTLYNIALLYILPGTPFYDISLSVKYTLLLVGDTYGDPHDRLRLARPLLQNLRPLVLSSSKKDSDNLHTSFLEIYGTTVRLLPLIAVLDLDIKSRLSALADSETLGVEAALLAIDLSQPELALELLEAGRSVFWSQARNLRTPLNTLPPELAEEFITLSRTLEKSSHLIHHSGMESMHDEALVTRRFQSDRFLELTREIRTFPGFEDFLVNKPYSSLAKAALKGPIVVLIPSTPISHAILIKSTGSCSHVQLKLPKERLQKLGMSLRAHNLRNQQAGDNPEDVDGEERYIVRQTVDYSYELLGELWSGVVEPIINALGLLAAEGRERPRVTWLPTGSFTFLPIHAAGVYRAPVRCCSNYMVSSYTPSINALLDAQQAYANSTVLRREAAKALLVAVSDAPGLPRLPNIRREIEAIEKIIPLESILDISDGAPSGVAKVTSEMVLGRFAEASIVHLACHGQQDALNPLESGFCVEDGRLTVAQLMEQNSQKAFFAFLSACETAKGDSSQPDQSVHLAAAMLFAGFKSVVGTMWSMNDQDGPIVATKVYSQLFKNEVLDTDEVPYALDDAMRELRERGLRPSRWALFIHMGI</sequence>
<dbReference type="Pfam" id="PF12770">
    <property type="entry name" value="CHAT"/>
    <property type="match status" value="1"/>
</dbReference>
<evidence type="ECO:0000313" key="2">
    <source>
        <dbReference type="EMBL" id="KAF9458486.1"/>
    </source>
</evidence>
<gene>
    <name evidence="2" type="ORF">BDZ94DRAFT_1270560</name>
</gene>
<dbReference type="Proteomes" id="UP000807353">
    <property type="component" value="Unassembled WGS sequence"/>
</dbReference>